<organism evidence="1 2">
    <name type="scientific">Thermochromatium tepidum ATCC 43061</name>
    <dbReference type="NCBI Taxonomy" id="316276"/>
    <lineage>
        <taxon>Bacteria</taxon>
        <taxon>Pseudomonadati</taxon>
        <taxon>Pseudomonadota</taxon>
        <taxon>Gammaproteobacteria</taxon>
        <taxon>Chromatiales</taxon>
        <taxon>Chromatiaceae</taxon>
        <taxon>Thermochromatium</taxon>
    </lineage>
</organism>
<evidence type="ECO:0000313" key="1">
    <source>
        <dbReference type="EMBL" id="QGU32658.1"/>
    </source>
</evidence>
<dbReference type="Gene3D" id="2.130.10.10">
    <property type="entry name" value="YVTN repeat-like/Quinoprotein amine dehydrogenase"/>
    <property type="match status" value="1"/>
</dbReference>
<dbReference type="PANTHER" id="PTHR31270:SF1">
    <property type="entry name" value="GLUTAMINYL-PEPTIDE CYCLOTRANSFERASE"/>
    <property type="match status" value="1"/>
</dbReference>
<dbReference type="EMBL" id="CP039268">
    <property type="protein sequence ID" value="QGU32658.1"/>
    <property type="molecule type" value="Genomic_DNA"/>
</dbReference>
<dbReference type="InterPro" id="IPR007788">
    <property type="entry name" value="QCT"/>
</dbReference>
<dbReference type="InterPro" id="IPR011044">
    <property type="entry name" value="Quino_amine_DH_bsu"/>
</dbReference>
<dbReference type="RefSeq" id="WP_153974854.1">
    <property type="nucleotide sequence ID" value="NZ_CP039268.1"/>
</dbReference>
<dbReference type="Pfam" id="PF05096">
    <property type="entry name" value="Glu_cyclase_2"/>
    <property type="match status" value="1"/>
</dbReference>
<dbReference type="AlphaFoldDB" id="A0A6I6E7Z6"/>
<proteinExistence type="predicted"/>
<dbReference type="KEGG" id="ttp:E6P07_06470"/>
<dbReference type="InterPro" id="IPR015943">
    <property type="entry name" value="WD40/YVTN_repeat-like_dom_sf"/>
</dbReference>
<keyword evidence="2" id="KW-1185">Reference proteome</keyword>
<reference evidence="1 2" key="1">
    <citation type="submission" date="2019-12" db="EMBL/GenBank/DDBJ databases">
        <title>The complete genome of the thermophilic, anoxygenic phototrophic gammaproteobacterium Thermochromatium tepidum.</title>
        <authorList>
            <person name="Sattley W.M."/>
            <person name="Swingley W.D."/>
            <person name="Burchell B.M."/>
            <person name="Gurbani S.A."/>
            <person name="Kujawa C.M."/>
            <person name="Nuccio D.A."/>
            <person name="Schladweiler J."/>
            <person name="Shaffer K.N."/>
            <person name="Stokes L.M."/>
            <person name="Touchman J.W."/>
            <person name="Blankenship R.E."/>
            <person name="Madigan M.T."/>
        </authorList>
    </citation>
    <scope>NUCLEOTIDE SEQUENCE [LARGE SCALE GENOMIC DNA]</scope>
    <source>
        <strain evidence="1 2">ATCC 43061</strain>
    </source>
</reference>
<dbReference type="Proteomes" id="UP000426424">
    <property type="component" value="Chromosome"/>
</dbReference>
<evidence type="ECO:0000313" key="2">
    <source>
        <dbReference type="Proteomes" id="UP000426424"/>
    </source>
</evidence>
<dbReference type="PANTHER" id="PTHR31270">
    <property type="entry name" value="GLUTAMINYL-PEPTIDE CYCLOTRANSFERASE"/>
    <property type="match status" value="1"/>
</dbReference>
<protein>
    <submittedName>
        <fullName evidence="1">Glutaminyl-peptide cyclotransferase</fullName>
    </submittedName>
</protein>
<sequence>MKPRPSLAVAMMLGWGLCLAEPPVVLGYRVVASYPHDPTAFTQGLVFSDGWLYESTGQYGRSALRRIDLDTGRIEQEFRLADDLFGEGLSVWQGRLVQLTWRERLGIVYDARTFERLETFSYQGEGWGLTQDGRHWIMSDGTDELRFLDPETRQVIRRLKVRLGARPVYRLNELEYIEARLWSNVWGSDHLVQIAPETGQVTATLDLSRLYPPDERSSPEAVLNGIAYDPSTGHLFVTGKYWPRLYEILIKE</sequence>
<dbReference type="SUPFAM" id="SSF50969">
    <property type="entry name" value="YVTN repeat-like/Quinoprotein amine dehydrogenase"/>
    <property type="match status" value="1"/>
</dbReference>
<accession>A0A6I6E7Z6</accession>
<gene>
    <name evidence="1" type="ORF">E6P07_06470</name>
</gene>
<dbReference type="GO" id="GO:0016603">
    <property type="term" value="F:glutaminyl-peptide cyclotransferase activity"/>
    <property type="evidence" value="ECO:0007669"/>
    <property type="project" value="InterPro"/>
</dbReference>
<dbReference type="OrthoDB" id="9783700at2"/>
<keyword evidence="1" id="KW-0808">Transferase</keyword>
<name>A0A6I6E7Z6_THETI</name>